<dbReference type="PANTHER" id="PTHR42831:SF1">
    <property type="entry name" value="FE-S PROTEIN MATURATION AUXILIARY FACTOR YITW"/>
    <property type="match status" value="1"/>
</dbReference>
<sequence>MVVRLRRTVPRLLVSLALVALGVAVINLPALIRGRSDRPGLSLTDPFAPMSGTGTVPADDAPTDSTRVVDALREVQDPEIAVSIVDLGLIHLLAVDPDGNVALTLTLTVPECPFARVIALRALNAVRAVPGVGQIEVRLDPSVGWTPDRLSPEARQRFRTLFPDEPGTGR</sequence>
<dbReference type="EMBL" id="DSBX01000189">
    <property type="protein sequence ID" value="HDQ99603.1"/>
    <property type="molecule type" value="Genomic_DNA"/>
</dbReference>
<reference evidence="3" key="1">
    <citation type="journal article" date="2020" name="mSystems">
        <title>Genome- and Community-Level Interaction Insights into Carbon Utilization and Element Cycling Functions of Hydrothermarchaeota in Hydrothermal Sediment.</title>
        <authorList>
            <person name="Zhou Z."/>
            <person name="Liu Y."/>
            <person name="Xu W."/>
            <person name="Pan J."/>
            <person name="Luo Z.H."/>
            <person name="Li M."/>
        </authorList>
    </citation>
    <scope>NUCLEOTIDE SEQUENCE [LARGE SCALE GENOMIC DNA]</scope>
    <source>
        <strain evidence="3">SpSt-1182</strain>
    </source>
</reference>
<keyword evidence="1" id="KW-0812">Transmembrane</keyword>
<protein>
    <submittedName>
        <fullName evidence="3">DUF59 domain-containing protein</fullName>
    </submittedName>
</protein>
<keyword evidence="1" id="KW-0472">Membrane</keyword>
<comment type="caution">
    <text evidence="3">The sequence shown here is derived from an EMBL/GenBank/DDBJ whole genome shotgun (WGS) entry which is preliminary data.</text>
</comment>
<proteinExistence type="predicted"/>
<evidence type="ECO:0000256" key="1">
    <source>
        <dbReference type="SAM" id="Phobius"/>
    </source>
</evidence>
<dbReference type="Proteomes" id="UP000885672">
    <property type="component" value="Unassembled WGS sequence"/>
</dbReference>
<accession>A0A7V0T622</accession>
<organism evidence="3">
    <name type="scientific">candidate division WOR-3 bacterium</name>
    <dbReference type="NCBI Taxonomy" id="2052148"/>
    <lineage>
        <taxon>Bacteria</taxon>
        <taxon>Bacteria division WOR-3</taxon>
    </lineage>
</organism>
<evidence type="ECO:0000313" key="3">
    <source>
        <dbReference type="EMBL" id="HDQ99603.1"/>
    </source>
</evidence>
<gene>
    <name evidence="3" type="ORF">ENN51_04880</name>
</gene>
<feature type="domain" description="MIP18 family-like" evidence="2">
    <location>
        <begin position="67"/>
        <end position="137"/>
    </location>
</feature>
<dbReference type="InterPro" id="IPR052339">
    <property type="entry name" value="Fe-S_Maturation_MIP18"/>
</dbReference>
<name>A0A7V0T622_UNCW3</name>
<dbReference type="Gene3D" id="3.30.300.130">
    <property type="entry name" value="Fe-S cluster assembly (FSCA)"/>
    <property type="match status" value="1"/>
</dbReference>
<feature type="transmembrane region" description="Helical" evidence="1">
    <location>
        <begin position="12"/>
        <end position="32"/>
    </location>
</feature>
<dbReference type="Pfam" id="PF01883">
    <property type="entry name" value="FeS_assembly_P"/>
    <property type="match status" value="1"/>
</dbReference>
<dbReference type="AlphaFoldDB" id="A0A7V0T622"/>
<dbReference type="InterPro" id="IPR034904">
    <property type="entry name" value="FSCA_dom_sf"/>
</dbReference>
<evidence type="ECO:0000259" key="2">
    <source>
        <dbReference type="Pfam" id="PF01883"/>
    </source>
</evidence>
<dbReference type="SUPFAM" id="SSF117916">
    <property type="entry name" value="Fe-S cluster assembly (FSCA) domain-like"/>
    <property type="match status" value="1"/>
</dbReference>
<keyword evidence="1" id="KW-1133">Transmembrane helix</keyword>
<dbReference type="PANTHER" id="PTHR42831">
    <property type="entry name" value="FE-S PROTEIN MATURATION AUXILIARY FACTOR YITW"/>
    <property type="match status" value="1"/>
</dbReference>
<dbReference type="InterPro" id="IPR002744">
    <property type="entry name" value="MIP18-like"/>
</dbReference>